<evidence type="ECO:0000313" key="1">
    <source>
        <dbReference type="EMBL" id="MBE1458660.1"/>
    </source>
</evidence>
<name>A0ABR9HI04_9ACTN</name>
<organism evidence="1 2">
    <name type="scientific">Nocardiopsis terrae</name>
    <dbReference type="NCBI Taxonomy" id="372655"/>
    <lineage>
        <taxon>Bacteria</taxon>
        <taxon>Bacillati</taxon>
        <taxon>Actinomycetota</taxon>
        <taxon>Actinomycetes</taxon>
        <taxon>Streptosporangiales</taxon>
        <taxon>Nocardiopsidaceae</taxon>
        <taxon>Nocardiopsis</taxon>
    </lineage>
</organism>
<comment type="caution">
    <text evidence="1">The sequence shown here is derived from an EMBL/GenBank/DDBJ whole genome shotgun (WGS) entry which is preliminary data.</text>
</comment>
<dbReference type="EMBL" id="JADBDY010000001">
    <property type="protein sequence ID" value="MBE1458660.1"/>
    <property type="molecule type" value="Genomic_DNA"/>
</dbReference>
<accession>A0ABR9HI04</accession>
<proteinExistence type="predicted"/>
<dbReference type="RefSeq" id="WP_191269318.1">
    <property type="nucleotide sequence ID" value="NZ_BMXJ01000003.1"/>
</dbReference>
<gene>
    <name evidence="1" type="ORF">H4W79_002874</name>
</gene>
<reference evidence="1 2" key="1">
    <citation type="submission" date="2020-10" db="EMBL/GenBank/DDBJ databases">
        <title>Sequencing the genomes of 1000 actinobacteria strains.</title>
        <authorList>
            <person name="Klenk H.-P."/>
        </authorList>
    </citation>
    <scope>NUCLEOTIDE SEQUENCE [LARGE SCALE GENOMIC DNA]</scope>
    <source>
        <strain evidence="1 2">DSM 45157</strain>
    </source>
</reference>
<sequence>MEGVVKRPPFHFEDNEIPSVEARGQLQEFPTYPIMGRRSRAAFVLDAERVHHVIHGCLHKMSDDQLVVHREEMVDEGGQQFGEVLAVHPRRFDGLINVVDE</sequence>
<protein>
    <submittedName>
        <fullName evidence="1">Uncharacterized protein</fullName>
    </submittedName>
</protein>
<keyword evidence="2" id="KW-1185">Reference proteome</keyword>
<evidence type="ECO:0000313" key="2">
    <source>
        <dbReference type="Proteomes" id="UP000598217"/>
    </source>
</evidence>
<dbReference type="Proteomes" id="UP000598217">
    <property type="component" value="Unassembled WGS sequence"/>
</dbReference>